<dbReference type="NCBIfam" id="TIGR02610">
    <property type="entry name" value="PHA_gran_rgn"/>
    <property type="match status" value="1"/>
</dbReference>
<name>A0ABN6PQG6_9BURK</name>
<evidence type="ECO:0000313" key="1">
    <source>
        <dbReference type="EMBL" id="BDI05520.1"/>
    </source>
</evidence>
<reference evidence="1" key="1">
    <citation type="submission" date="2022-04" db="EMBL/GenBank/DDBJ databases">
        <title>Whole genome sequence of Sphaerotilus sp. FB-5.</title>
        <authorList>
            <person name="Takeda M."/>
            <person name="Narihara S."/>
            <person name="Akimoto M."/>
            <person name="Akimoto R."/>
            <person name="Nishiyashiki S."/>
            <person name="Murakami T."/>
        </authorList>
    </citation>
    <scope>NUCLEOTIDE SEQUENCE</scope>
    <source>
        <strain evidence="1">FB-5</strain>
    </source>
</reference>
<dbReference type="RefSeq" id="WP_251973544.1">
    <property type="nucleotide sequence ID" value="NZ_AP025730.1"/>
</dbReference>
<protein>
    <recommendedName>
        <fullName evidence="3">Polyhydroxyalkanoic acid system protein</fullName>
    </recommendedName>
</protein>
<accession>A0ABN6PQG6</accession>
<dbReference type="InterPro" id="IPR013433">
    <property type="entry name" value="PHA_gran_rgn"/>
</dbReference>
<dbReference type="Pfam" id="PF09650">
    <property type="entry name" value="PHA_gran_rgn"/>
    <property type="match status" value="1"/>
</dbReference>
<gene>
    <name evidence="1" type="ORF">CATMQ487_24900</name>
</gene>
<proteinExistence type="predicted"/>
<evidence type="ECO:0000313" key="2">
    <source>
        <dbReference type="Proteomes" id="UP001057498"/>
    </source>
</evidence>
<dbReference type="EMBL" id="AP025730">
    <property type="protein sequence ID" value="BDI05520.1"/>
    <property type="molecule type" value="Genomic_DNA"/>
</dbReference>
<dbReference type="Proteomes" id="UP001057498">
    <property type="component" value="Chromosome"/>
</dbReference>
<sequence>MSDILIRRTHGMTQAKARKAAEQIADELAAEFDMRHAWEGSTLNFSRTGVHGCIVVGAKEVEVRAKLGFLLAFLRPKIEQEIHRFCDEKFVPPRSG</sequence>
<evidence type="ECO:0008006" key="3">
    <source>
        <dbReference type="Google" id="ProtNLM"/>
    </source>
</evidence>
<keyword evidence="2" id="KW-1185">Reference proteome</keyword>
<organism evidence="1 2">
    <name type="scientific">Sphaerotilus microaerophilus</name>
    <dbReference type="NCBI Taxonomy" id="2914710"/>
    <lineage>
        <taxon>Bacteria</taxon>
        <taxon>Pseudomonadati</taxon>
        <taxon>Pseudomonadota</taxon>
        <taxon>Betaproteobacteria</taxon>
        <taxon>Burkholderiales</taxon>
        <taxon>Sphaerotilaceae</taxon>
        <taxon>Sphaerotilus</taxon>
    </lineage>
</organism>